<evidence type="ECO:0000313" key="2">
    <source>
        <dbReference type="EMBL" id="KIL75842.1"/>
    </source>
</evidence>
<evidence type="ECO:0000259" key="1">
    <source>
        <dbReference type="Pfam" id="PF05076"/>
    </source>
</evidence>
<sequence>MSNFIEFLEDHLGEIQYGWNHDEKGEKMPFQIVKFAGGPFPGTSTYTTLGLSHEPLICPLEGKEMYQELVFVAPTEFGDQNIPGIMIQVGREMLRKREVLLRGEVIGPAGKLFTETDLEALYVTVPVYFEESFHIYHRDNNRSIIMSWLIPITKKEALFIDDNDWEDFEDLLEAKDPDLTDFERNSMV</sequence>
<feature type="domain" description="Suppressor of fused-like" evidence="1">
    <location>
        <begin position="29"/>
        <end position="184"/>
    </location>
</feature>
<proteinExistence type="predicted"/>
<dbReference type="InterPro" id="IPR020941">
    <property type="entry name" value="SUFU-like_domain"/>
</dbReference>
<keyword evidence="3" id="KW-1185">Reference proteome</keyword>
<name>A0ABR5APV0_BACBA</name>
<dbReference type="RefSeq" id="WP_156141528.1">
    <property type="nucleotide sequence ID" value="NZ_JARTHD010000062.1"/>
</dbReference>
<reference evidence="2 3" key="1">
    <citation type="submission" date="2015-01" db="EMBL/GenBank/DDBJ databases">
        <title>Genome Assembly of Bacillus badius MTCC 1458.</title>
        <authorList>
            <person name="Verma A."/>
            <person name="Khatri I."/>
            <person name="Mual P."/>
            <person name="Subramanian S."/>
            <person name="Krishnamurthi S."/>
        </authorList>
    </citation>
    <scope>NUCLEOTIDE SEQUENCE [LARGE SCALE GENOMIC DNA]</scope>
    <source>
        <strain evidence="2 3">MTCC 1458</strain>
    </source>
</reference>
<gene>
    <name evidence="2" type="ORF">SD77_2791</name>
</gene>
<organism evidence="2 3">
    <name type="scientific">Bacillus badius</name>
    <dbReference type="NCBI Taxonomy" id="1455"/>
    <lineage>
        <taxon>Bacteria</taxon>
        <taxon>Bacillati</taxon>
        <taxon>Bacillota</taxon>
        <taxon>Bacilli</taxon>
        <taxon>Bacillales</taxon>
        <taxon>Bacillaceae</taxon>
        <taxon>Pseudobacillus</taxon>
    </lineage>
</organism>
<accession>A0ABR5APV0</accession>
<dbReference type="Proteomes" id="UP000031982">
    <property type="component" value="Unassembled WGS sequence"/>
</dbReference>
<comment type="caution">
    <text evidence="2">The sequence shown here is derived from an EMBL/GenBank/DDBJ whole genome shotgun (WGS) entry which is preliminary data.</text>
</comment>
<dbReference type="Pfam" id="PF05076">
    <property type="entry name" value="SUFU"/>
    <property type="match status" value="1"/>
</dbReference>
<protein>
    <recommendedName>
        <fullName evidence="1">Suppressor of fused-like domain-containing protein</fullName>
    </recommendedName>
</protein>
<evidence type="ECO:0000313" key="3">
    <source>
        <dbReference type="Proteomes" id="UP000031982"/>
    </source>
</evidence>
<dbReference type="EMBL" id="JXLP01000022">
    <property type="protein sequence ID" value="KIL75842.1"/>
    <property type="molecule type" value="Genomic_DNA"/>
</dbReference>